<keyword evidence="4" id="KW-0378">Hydrolase</keyword>
<evidence type="ECO:0000313" key="5">
    <source>
        <dbReference type="Proteomes" id="UP000296455"/>
    </source>
</evidence>
<dbReference type="InterPro" id="IPR000305">
    <property type="entry name" value="GIY-YIG_endonuc"/>
</dbReference>
<evidence type="ECO:0000259" key="3">
    <source>
        <dbReference type="PROSITE" id="PS50164"/>
    </source>
</evidence>
<protein>
    <submittedName>
        <fullName evidence="4">GIY-YIG endonuclease</fullName>
    </submittedName>
</protein>
<comment type="cofactor">
    <cofactor evidence="1">
        <name>Mg(2+)</name>
        <dbReference type="ChEBI" id="CHEBI:18420"/>
    </cofactor>
</comment>
<keyword evidence="4" id="KW-0540">Nuclease</keyword>
<evidence type="ECO:0000313" key="4">
    <source>
        <dbReference type="EMBL" id="QBX06649.1"/>
    </source>
</evidence>
<gene>
    <name evidence="4" type="ORF">BcepSaruman_236</name>
</gene>
<dbReference type="GO" id="GO:0004519">
    <property type="term" value="F:endonuclease activity"/>
    <property type="evidence" value="ECO:0007669"/>
    <property type="project" value="UniProtKB-KW"/>
</dbReference>
<evidence type="ECO:0000256" key="2">
    <source>
        <dbReference type="ARBA" id="ARBA00022842"/>
    </source>
</evidence>
<dbReference type="SMART" id="SM00465">
    <property type="entry name" value="GIYc"/>
    <property type="match status" value="1"/>
</dbReference>
<accession>A0A4D5ZD72</accession>
<dbReference type="Proteomes" id="UP000296455">
    <property type="component" value="Segment"/>
</dbReference>
<dbReference type="InterPro" id="IPR035901">
    <property type="entry name" value="GIY-YIG_endonuc_sf"/>
</dbReference>
<sequence length="357" mass="38906">MSYKGDGRVKRTYEQAVQELAALGRTLISSEAEYYESPRTVTIGCRCGAVLKQSVSVAVRGKGFCVDCRKTSDAASKRSVVTKDGVFATVAEAAAFYGIDHKTVYARLSSGYSDAAAVGLELHAAANASRDLDAIGYVYKITNTVNGLVYIGLTTLSVAERYKGHLAACKDGIMLPMYIDMRKYGYDKFRVRCLAKVPVRELPDTERRLIEKHHATDPKFGYNSVAGGSLGGTGLGMAVEYEGRVFHTRKAFAKHIGHGYATVTELLKLGMTPVQVAEECEARAASTVQEKLAKKLGRAVVINGVEYNSIRAACRALGVDNNTVTRRLHQGWSLESAFDTRKFTRGDSPHNRKADAR</sequence>
<dbReference type="SUPFAM" id="SSF82771">
    <property type="entry name" value="GIY-YIG endonuclease"/>
    <property type="match status" value="1"/>
</dbReference>
<reference evidence="4 5" key="1">
    <citation type="submission" date="2019-02" db="EMBL/GenBank/DDBJ databases">
        <title>Complete genome sequence of Burkholderia cenocepacia phage BcepSaruman.</title>
        <authorList>
            <person name="Park K."/>
            <person name="Liu M."/>
            <person name="Gill J."/>
        </authorList>
    </citation>
    <scope>NUCLEOTIDE SEQUENCE [LARGE SCALE GENOMIC DNA]</scope>
</reference>
<name>A0A4D5ZD72_9CAUD</name>
<dbReference type="EMBL" id="MK552140">
    <property type="protein sequence ID" value="QBX06649.1"/>
    <property type="molecule type" value="Genomic_DNA"/>
</dbReference>
<keyword evidence="5" id="KW-1185">Reference proteome</keyword>
<organism evidence="4 5">
    <name type="scientific">Burkholderia phage BcepSaruman</name>
    <dbReference type="NCBI Taxonomy" id="2530032"/>
    <lineage>
        <taxon>Viruses</taxon>
        <taxon>Duplodnaviria</taxon>
        <taxon>Heunggongvirae</taxon>
        <taxon>Uroviricota</taxon>
        <taxon>Caudoviricetes</taxon>
        <taxon>Sarumanvirus</taxon>
        <taxon>Sarumanvirus bcepsaruman</taxon>
    </lineage>
</organism>
<keyword evidence="2" id="KW-0460">Magnesium</keyword>
<dbReference type="CDD" id="cd10443">
    <property type="entry name" value="GIY-YIG_HE_Tlr8p_PBC-V_like"/>
    <property type="match status" value="1"/>
</dbReference>
<keyword evidence="4" id="KW-0255">Endonuclease</keyword>
<feature type="domain" description="GIY-YIG" evidence="3">
    <location>
        <begin position="134"/>
        <end position="222"/>
    </location>
</feature>
<dbReference type="PROSITE" id="PS50164">
    <property type="entry name" value="GIY_YIG"/>
    <property type="match status" value="1"/>
</dbReference>
<evidence type="ECO:0000256" key="1">
    <source>
        <dbReference type="ARBA" id="ARBA00001946"/>
    </source>
</evidence>
<dbReference type="Gene3D" id="3.40.1440.10">
    <property type="entry name" value="GIY-YIG endonuclease"/>
    <property type="match status" value="1"/>
</dbReference>
<proteinExistence type="predicted"/>
<dbReference type="Pfam" id="PF01541">
    <property type="entry name" value="GIY-YIG"/>
    <property type="match status" value="1"/>
</dbReference>